<evidence type="ECO:0000256" key="3">
    <source>
        <dbReference type="ARBA" id="ARBA00012438"/>
    </source>
</evidence>
<feature type="domain" description="Histidine kinase" evidence="18">
    <location>
        <begin position="336"/>
        <end position="553"/>
    </location>
</feature>
<dbReference type="CDD" id="cd06225">
    <property type="entry name" value="HAMP"/>
    <property type="match status" value="1"/>
</dbReference>
<dbReference type="PANTHER" id="PTHR45453:SF1">
    <property type="entry name" value="PHOSPHATE REGULON SENSOR PROTEIN PHOR"/>
    <property type="match status" value="1"/>
</dbReference>
<evidence type="ECO:0000259" key="18">
    <source>
        <dbReference type="PROSITE" id="PS50109"/>
    </source>
</evidence>
<keyword evidence="9 20" id="KW-0418">Kinase</keyword>
<evidence type="ECO:0000256" key="15">
    <source>
        <dbReference type="ARBA" id="ARBA00039401"/>
    </source>
</evidence>
<evidence type="ECO:0000256" key="11">
    <source>
        <dbReference type="ARBA" id="ARBA00022989"/>
    </source>
</evidence>
<evidence type="ECO:0000256" key="14">
    <source>
        <dbReference type="ARBA" id="ARBA00035305"/>
    </source>
</evidence>
<organism evidence="20 21">
    <name type="scientific">Rothia aerolata</name>
    <dbReference type="NCBI Taxonomy" id="1812262"/>
    <lineage>
        <taxon>Bacteria</taxon>
        <taxon>Bacillati</taxon>
        <taxon>Actinomycetota</taxon>
        <taxon>Actinomycetes</taxon>
        <taxon>Micrococcales</taxon>
        <taxon>Micrococcaceae</taxon>
        <taxon>Rothia</taxon>
    </lineage>
</organism>
<comment type="subcellular location">
    <subcellularLocation>
        <location evidence="2">Cell membrane</location>
        <topology evidence="2">Multi-pass membrane protein</topology>
    </subcellularLocation>
</comment>
<evidence type="ECO:0000256" key="10">
    <source>
        <dbReference type="ARBA" id="ARBA00022840"/>
    </source>
</evidence>
<dbReference type="InterPro" id="IPR003660">
    <property type="entry name" value="HAMP_dom"/>
</dbReference>
<dbReference type="SMART" id="SM00387">
    <property type="entry name" value="HATPase_c"/>
    <property type="match status" value="1"/>
</dbReference>
<dbReference type="SMART" id="SM00304">
    <property type="entry name" value="HAMP"/>
    <property type="match status" value="1"/>
</dbReference>
<dbReference type="FunFam" id="1.10.287.130:FF:000010">
    <property type="entry name" value="Two-component sensor histidine kinase"/>
    <property type="match status" value="1"/>
</dbReference>
<dbReference type="EC" id="2.7.13.3" evidence="3"/>
<dbReference type="AlphaFoldDB" id="A0A917IQ91"/>
<evidence type="ECO:0000256" key="12">
    <source>
        <dbReference type="ARBA" id="ARBA00023012"/>
    </source>
</evidence>
<dbReference type="PRINTS" id="PR00344">
    <property type="entry name" value="BCTRLSENSOR"/>
</dbReference>
<evidence type="ECO:0000256" key="4">
    <source>
        <dbReference type="ARBA" id="ARBA00022475"/>
    </source>
</evidence>
<dbReference type="GO" id="GO:0005524">
    <property type="term" value="F:ATP binding"/>
    <property type="evidence" value="ECO:0007669"/>
    <property type="project" value="UniProtKB-KW"/>
</dbReference>
<feature type="domain" description="HAMP" evidence="19">
    <location>
        <begin position="269"/>
        <end position="321"/>
    </location>
</feature>
<sequence>MSREQETKEGSSAEAGLLSDDAAAEKPLGAGRVGSPQKESAEVDISKAPELSWRHPIRRARYLWRTSLQFGAVASAGLLLAIAFVFVGYFLSHQIANSLFQGRLDQALEESSNGFTNVQTLLDSSDSTGRAEIQQDVLRIVTVLEASGSDSEKQWILIPGSSADEGFISEQSQNDQLSSDDVPQALQDSVNSSEGIFWQSSTLEQNGVEEPALFVGSSISIPQNPNYGLYLVYNLSSSQQTLNYINVVVGLAFGILLLVVLSIVWVVTRMVIRPLSSTAITAEKLAGGDLGQRVIVRGHNETSRLGRSFNKMADSLQDQIYRLETLSTMQQRFVSDVSHELRTPLTTVRMAAEMLYDGRDEMAPSYKRPTELLYNQVDRFDSLLSDLLEISRFDAGSAKLDATSVDFMAVVNDVLLAVEPHLIRTSTELRMHAPSSPITVEMDHRRIERVLRNLFFNAVEHSESQPIDVYIATSETAVGIAVRDHGIGLSREQIKQVFNRFWRGDPSRKRTLGGTGLGLSIAAEDVALHRGTLEAWGELGEGACFRMTLPLKQDIPMGASPVLLTGDSVDGPTPISAKIPRVSLDDDIDRIDSEPEEEN</sequence>
<dbReference type="Pfam" id="PF00672">
    <property type="entry name" value="HAMP"/>
    <property type="match status" value="1"/>
</dbReference>
<feature type="compositionally biased region" description="Acidic residues" evidence="16">
    <location>
        <begin position="585"/>
        <end position="599"/>
    </location>
</feature>
<feature type="region of interest" description="Disordered" evidence="16">
    <location>
        <begin position="1"/>
        <end position="45"/>
    </location>
</feature>
<dbReference type="Gene3D" id="6.10.340.10">
    <property type="match status" value="1"/>
</dbReference>
<dbReference type="InterPro" id="IPR004358">
    <property type="entry name" value="Sig_transdc_His_kin-like_C"/>
</dbReference>
<dbReference type="NCBIfam" id="NF040691">
    <property type="entry name" value="MtrAB_MtrB"/>
    <property type="match status" value="1"/>
</dbReference>
<dbReference type="PANTHER" id="PTHR45453">
    <property type="entry name" value="PHOSPHATE REGULON SENSOR PROTEIN PHOR"/>
    <property type="match status" value="1"/>
</dbReference>
<keyword evidence="21" id="KW-1185">Reference proteome</keyword>
<evidence type="ECO:0000256" key="17">
    <source>
        <dbReference type="SAM" id="Phobius"/>
    </source>
</evidence>
<dbReference type="GO" id="GO:0016036">
    <property type="term" value="P:cellular response to phosphate starvation"/>
    <property type="evidence" value="ECO:0007669"/>
    <property type="project" value="TreeGrafter"/>
</dbReference>
<dbReference type="InterPro" id="IPR003661">
    <property type="entry name" value="HisK_dim/P_dom"/>
</dbReference>
<evidence type="ECO:0000256" key="1">
    <source>
        <dbReference type="ARBA" id="ARBA00000085"/>
    </source>
</evidence>
<dbReference type="CDD" id="cd00082">
    <property type="entry name" value="HisKA"/>
    <property type="match status" value="1"/>
</dbReference>
<dbReference type="Proteomes" id="UP000600171">
    <property type="component" value="Unassembled WGS sequence"/>
</dbReference>
<dbReference type="SUPFAM" id="SSF55874">
    <property type="entry name" value="ATPase domain of HSP90 chaperone/DNA topoisomerase II/histidine kinase"/>
    <property type="match status" value="1"/>
</dbReference>
<dbReference type="InterPro" id="IPR036097">
    <property type="entry name" value="HisK_dim/P_sf"/>
</dbReference>
<dbReference type="EMBL" id="BMDC01000001">
    <property type="protein sequence ID" value="GGH59529.1"/>
    <property type="molecule type" value="Genomic_DNA"/>
</dbReference>
<evidence type="ECO:0000256" key="6">
    <source>
        <dbReference type="ARBA" id="ARBA00022679"/>
    </source>
</evidence>
<feature type="region of interest" description="Disordered" evidence="16">
    <location>
        <begin position="572"/>
        <end position="599"/>
    </location>
</feature>
<keyword evidence="12" id="KW-0902">Two-component regulatory system</keyword>
<dbReference type="Gene3D" id="3.30.565.10">
    <property type="entry name" value="Histidine kinase-like ATPase, C-terminal domain"/>
    <property type="match status" value="1"/>
</dbReference>
<evidence type="ECO:0000313" key="21">
    <source>
        <dbReference type="Proteomes" id="UP000600171"/>
    </source>
</evidence>
<comment type="caution">
    <text evidence="20">The sequence shown here is derived from an EMBL/GenBank/DDBJ whole genome shotgun (WGS) entry which is preliminary data.</text>
</comment>
<dbReference type="RefSeq" id="WP_229723042.1">
    <property type="nucleotide sequence ID" value="NZ_BMDC01000001.1"/>
</dbReference>
<evidence type="ECO:0000256" key="13">
    <source>
        <dbReference type="ARBA" id="ARBA00023136"/>
    </source>
</evidence>
<gene>
    <name evidence="20" type="ORF">GCM10007359_06800</name>
</gene>
<name>A0A917IQ91_9MICC</name>
<keyword evidence="4" id="KW-1003">Cell membrane</keyword>
<keyword evidence="5" id="KW-0597">Phosphoprotein</keyword>
<keyword evidence="13 17" id="KW-0472">Membrane</keyword>
<evidence type="ECO:0000256" key="7">
    <source>
        <dbReference type="ARBA" id="ARBA00022692"/>
    </source>
</evidence>
<proteinExistence type="predicted"/>
<evidence type="ECO:0000313" key="20">
    <source>
        <dbReference type="EMBL" id="GGH59529.1"/>
    </source>
</evidence>
<keyword evidence="6" id="KW-0808">Transferase</keyword>
<dbReference type="Pfam" id="PF00512">
    <property type="entry name" value="HisKA"/>
    <property type="match status" value="1"/>
</dbReference>
<dbReference type="GO" id="GO:0000155">
    <property type="term" value="F:phosphorelay sensor kinase activity"/>
    <property type="evidence" value="ECO:0007669"/>
    <property type="project" value="InterPro"/>
</dbReference>
<keyword evidence="11 17" id="KW-1133">Transmembrane helix</keyword>
<protein>
    <recommendedName>
        <fullName evidence="14">Sensor histidine kinase MtrB</fullName>
        <ecNumber evidence="3">2.7.13.3</ecNumber>
    </recommendedName>
    <alternativeName>
        <fullName evidence="15">Sensor-like histidine kinase SenX3</fullName>
    </alternativeName>
</protein>
<keyword evidence="10" id="KW-0067">ATP-binding</keyword>
<dbReference type="PROSITE" id="PS50109">
    <property type="entry name" value="HIS_KIN"/>
    <property type="match status" value="1"/>
</dbReference>
<feature type="transmembrane region" description="Helical" evidence="17">
    <location>
        <begin position="68"/>
        <end position="91"/>
    </location>
</feature>
<evidence type="ECO:0000256" key="9">
    <source>
        <dbReference type="ARBA" id="ARBA00022777"/>
    </source>
</evidence>
<dbReference type="InterPro" id="IPR047669">
    <property type="entry name" value="MtrAB_MtrB"/>
</dbReference>
<dbReference type="SUPFAM" id="SSF158472">
    <property type="entry name" value="HAMP domain-like"/>
    <property type="match status" value="1"/>
</dbReference>
<dbReference type="InterPro" id="IPR036890">
    <property type="entry name" value="HATPase_C_sf"/>
</dbReference>
<dbReference type="FunFam" id="3.30.565.10:FF:000013">
    <property type="entry name" value="Two-component sensor histidine kinase"/>
    <property type="match status" value="1"/>
</dbReference>
<evidence type="ECO:0000256" key="16">
    <source>
        <dbReference type="SAM" id="MobiDB-lite"/>
    </source>
</evidence>
<accession>A0A917IQ91</accession>
<reference evidence="20 21" key="1">
    <citation type="journal article" date="2014" name="Int. J. Syst. Evol. Microbiol.">
        <title>Complete genome sequence of Corynebacterium casei LMG S-19264T (=DSM 44701T), isolated from a smear-ripened cheese.</title>
        <authorList>
            <consortium name="US DOE Joint Genome Institute (JGI-PGF)"/>
            <person name="Walter F."/>
            <person name="Albersmeier A."/>
            <person name="Kalinowski J."/>
            <person name="Ruckert C."/>
        </authorList>
    </citation>
    <scope>NUCLEOTIDE SEQUENCE [LARGE SCALE GENOMIC DNA]</scope>
    <source>
        <strain evidence="20 21">CCM 8669</strain>
    </source>
</reference>
<feature type="transmembrane region" description="Helical" evidence="17">
    <location>
        <begin position="244"/>
        <end position="267"/>
    </location>
</feature>
<evidence type="ECO:0000256" key="2">
    <source>
        <dbReference type="ARBA" id="ARBA00004651"/>
    </source>
</evidence>
<evidence type="ECO:0000256" key="5">
    <source>
        <dbReference type="ARBA" id="ARBA00022553"/>
    </source>
</evidence>
<dbReference type="Gene3D" id="1.10.287.130">
    <property type="match status" value="1"/>
</dbReference>
<dbReference type="GO" id="GO:0005886">
    <property type="term" value="C:plasma membrane"/>
    <property type="evidence" value="ECO:0007669"/>
    <property type="project" value="UniProtKB-SubCell"/>
</dbReference>
<keyword evidence="7 17" id="KW-0812">Transmembrane</keyword>
<dbReference type="InterPro" id="IPR050351">
    <property type="entry name" value="BphY/WalK/GraS-like"/>
</dbReference>
<comment type="catalytic activity">
    <reaction evidence="1">
        <text>ATP + protein L-histidine = ADP + protein N-phospho-L-histidine.</text>
        <dbReference type="EC" id="2.7.13.3"/>
    </reaction>
</comment>
<dbReference type="InterPro" id="IPR003594">
    <property type="entry name" value="HATPase_dom"/>
</dbReference>
<evidence type="ECO:0000256" key="8">
    <source>
        <dbReference type="ARBA" id="ARBA00022741"/>
    </source>
</evidence>
<feature type="compositionally biased region" description="Basic and acidic residues" evidence="16">
    <location>
        <begin position="1"/>
        <end position="11"/>
    </location>
</feature>
<dbReference type="PROSITE" id="PS50885">
    <property type="entry name" value="HAMP"/>
    <property type="match status" value="1"/>
</dbReference>
<dbReference type="Pfam" id="PF02518">
    <property type="entry name" value="HATPase_c"/>
    <property type="match status" value="1"/>
</dbReference>
<dbReference type="SMART" id="SM00388">
    <property type="entry name" value="HisKA"/>
    <property type="match status" value="1"/>
</dbReference>
<dbReference type="InterPro" id="IPR005467">
    <property type="entry name" value="His_kinase_dom"/>
</dbReference>
<keyword evidence="8" id="KW-0547">Nucleotide-binding</keyword>
<evidence type="ECO:0000259" key="19">
    <source>
        <dbReference type="PROSITE" id="PS50885"/>
    </source>
</evidence>
<dbReference type="SUPFAM" id="SSF47384">
    <property type="entry name" value="Homodimeric domain of signal transducing histidine kinase"/>
    <property type="match status" value="1"/>
</dbReference>
<dbReference type="GO" id="GO:0004721">
    <property type="term" value="F:phosphoprotein phosphatase activity"/>
    <property type="evidence" value="ECO:0007669"/>
    <property type="project" value="TreeGrafter"/>
</dbReference>